<dbReference type="Gene3D" id="3.30.450.20">
    <property type="entry name" value="PAS domain"/>
    <property type="match status" value="1"/>
</dbReference>
<dbReference type="InterPro" id="IPR000700">
    <property type="entry name" value="PAS-assoc_C"/>
</dbReference>
<dbReference type="InterPro" id="IPR035965">
    <property type="entry name" value="PAS-like_dom_sf"/>
</dbReference>
<dbReference type="InterPro" id="IPR000160">
    <property type="entry name" value="GGDEF_dom"/>
</dbReference>
<dbReference type="PANTHER" id="PTHR44757">
    <property type="entry name" value="DIGUANYLATE CYCLASE DGCP"/>
    <property type="match status" value="1"/>
</dbReference>
<dbReference type="Gene3D" id="2.10.70.100">
    <property type="match status" value="1"/>
</dbReference>
<proteinExistence type="predicted"/>
<evidence type="ECO:0008006" key="6">
    <source>
        <dbReference type="Google" id="ProtNLM"/>
    </source>
</evidence>
<organism evidence="4 5">
    <name type="scientific">Xaviernesmea rhizosphaerae</name>
    <dbReference type="NCBI Taxonomy" id="1672749"/>
    <lineage>
        <taxon>Bacteria</taxon>
        <taxon>Pseudomonadati</taxon>
        <taxon>Pseudomonadota</taxon>
        <taxon>Alphaproteobacteria</taxon>
        <taxon>Hyphomicrobiales</taxon>
        <taxon>Rhizobiaceae</taxon>
        <taxon>Rhizobium/Agrobacterium group</taxon>
        <taxon>Xaviernesmea</taxon>
    </lineage>
</organism>
<dbReference type="NCBIfam" id="TIGR00254">
    <property type="entry name" value="GGDEF"/>
    <property type="match status" value="1"/>
</dbReference>
<dbReference type="SUPFAM" id="SSF55073">
    <property type="entry name" value="Nucleotide cyclase"/>
    <property type="match status" value="1"/>
</dbReference>
<dbReference type="InterPro" id="IPR052155">
    <property type="entry name" value="Biofilm_reg_signaling"/>
</dbReference>
<dbReference type="EMBL" id="MSPX01000018">
    <property type="protein sequence ID" value="OQP84740.1"/>
    <property type="molecule type" value="Genomic_DNA"/>
</dbReference>
<evidence type="ECO:0000256" key="1">
    <source>
        <dbReference type="SAM" id="Coils"/>
    </source>
</evidence>
<evidence type="ECO:0000313" key="4">
    <source>
        <dbReference type="EMBL" id="OQP84740.1"/>
    </source>
</evidence>
<comment type="caution">
    <text evidence="4">The sequence shown here is derived from an EMBL/GenBank/DDBJ whole genome shotgun (WGS) entry which is preliminary data.</text>
</comment>
<dbReference type="InterPro" id="IPR043128">
    <property type="entry name" value="Rev_trsase/Diguanyl_cyclase"/>
</dbReference>
<dbReference type="Pfam" id="PF00990">
    <property type="entry name" value="GGDEF"/>
    <property type="match status" value="1"/>
</dbReference>
<dbReference type="SMART" id="SM00086">
    <property type="entry name" value="PAC"/>
    <property type="match status" value="1"/>
</dbReference>
<gene>
    <name evidence="4" type="ORF">BTR14_17905</name>
</gene>
<dbReference type="InterPro" id="IPR029787">
    <property type="entry name" value="Nucleotide_cyclase"/>
</dbReference>
<dbReference type="PROSITE" id="PS50113">
    <property type="entry name" value="PAC"/>
    <property type="match status" value="1"/>
</dbReference>
<accession>A0ABX3P9L8</accession>
<keyword evidence="1" id="KW-0175">Coiled coil</keyword>
<evidence type="ECO:0000259" key="3">
    <source>
        <dbReference type="PROSITE" id="PS50887"/>
    </source>
</evidence>
<feature type="coiled-coil region" evidence="1">
    <location>
        <begin position="25"/>
        <end position="52"/>
    </location>
</feature>
<protein>
    <recommendedName>
        <fullName evidence="6">Diguanylate cyclase</fullName>
    </recommendedName>
</protein>
<dbReference type="CDD" id="cd01949">
    <property type="entry name" value="GGDEF"/>
    <property type="match status" value="1"/>
</dbReference>
<dbReference type="SUPFAM" id="SSF55785">
    <property type="entry name" value="PYP-like sensor domain (PAS domain)"/>
    <property type="match status" value="1"/>
</dbReference>
<sequence length="350" mass="38356">MEKLVDKGALPAPQHGCFTNADTDLSGLERQLDMRDRQIQQLSAELAHLRRTFNHASAMARIGVWECSLADNCLTWSDVIYDMFEIPRTGRFNREEVLDLYTPASRAELDIKRAQAIADCGSFSMNAEIITRRGNRRWLRITASVDADEAGHPFRIFGMKQDITEERMHLNQIRELAENDMMTGLSNRARFQSVFSTFCEQHADGEAGLMLIDLDGFKGVNDTFGHPAGDACLKQVAMRLKIALGRSELVARVGGDEFAALVAPPVSLAEAEAMAWRVVEVLGAPMFYEGQPVVIGASVGLAFGGGAVGPSCLFRHADLALYAAKDAGRNRVCLYGADQAEMAGARSLRA</sequence>
<feature type="domain" description="PAC" evidence="2">
    <location>
        <begin position="123"/>
        <end position="175"/>
    </location>
</feature>
<feature type="domain" description="GGDEF" evidence="3">
    <location>
        <begin position="205"/>
        <end position="337"/>
    </location>
</feature>
<dbReference type="CDD" id="cd00130">
    <property type="entry name" value="PAS"/>
    <property type="match status" value="1"/>
</dbReference>
<dbReference type="InterPro" id="IPR001610">
    <property type="entry name" value="PAC"/>
</dbReference>
<evidence type="ECO:0000259" key="2">
    <source>
        <dbReference type="PROSITE" id="PS50113"/>
    </source>
</evidence>
<dbReference type="PANTHER" id="PTHR44757:SF2">
    <property type="entry name" value="BIOFILM ARCHITECTURE MAINTENANCE PROTEIN MBAA"/>
    <property type="match status" value="1"/>
</dbReference>
<name>A0ABX3P9L8_9HYPH</name>
<dbReference type="InterPro" id="IPR000014">
    <property type="entry name" value="PAS"/>
</dbReference>
<dbReference type="SMART" id="SM00267">
    <property type="entry name" value="GGDEF"/>
    <property type="match status" value="1"/>
</dbReference>
<reference evidence="4 5" key="1">
    <citation type="journal article" date="2017" name="Antonie Van Leeuwenhoek">
        <title>Rhizobium rhizosphaerae sp. nov., a novel species isolated from rice rhizosphere.</title>
        <authorList>
            <person name="Zhao J.J."/>
            <person name="Zhang J."/>
            <person name="Zhang R.J."/>
            <person name="Zhang C.W."/>
            <person name="Yin H.Q."/>
            <person name="Zhang X.X."/>
        </authorList>
    </citation>
    <scope>NUCLEOTIDE SEQUENCE [LARGE SCALE GENOMIC DNA]</scope>
    <source>
        <strain evidence="4 5">RD15</strain>
    </source>
</reference>
<dbReference type="Gene3D" id="3.30.70.270">
    <property type="match status" value="1"/>
</dbReference>
<dbReference type="Proteomes" id="UP000192652">
    <property type="component" value="Unassembled WGS sequence"/>
</dbReference>
<keyword evidence="5" id="KW-1185">Reference proteome</keyword>
<dbReference type="PROSITE" id="PS50887">
    <property type="entry name" value="GGDEF"/>
    <property type="match status" value="1"/>
</dbReference>
<evidence type="ECO:0000313" key="5">
    <source>
        <dbReference type="Proteomes" id="UP000192652"/>
    </source>
</evidence>